<gene>
    <name evidence="1" type="ORF">I8E28_07550</name>
</gene>
<name>A0A934Q1B1_9BURK</name>
<dbReference type="CDD" id="cd07821">
    <property type="entry name" value="PYR_PYL_RCAR_like"/>
    <property type="match status" value="1"/>
</dbReference>
<comment type="caution">
    <text evidence="1">The sequence shown here is derived from an EMBL/GenBank/DDBJ whole genome shotgun (WGS) entry which is preliminary data.</text>
</comment>
<organism evidence="1 2">
    <name type="scientific">Ramlibacter algicola</name>
    <dbReference type="NCBI Taxonomy" id="2795217"/>
    <lineage>
        <taxon>Bacteria</taxon>
        <taxon>Pseudomonadati</taxon>
        <taxon>Pseudomonadota</taxon>
        <taxon>Betaproteobacteria</taxon>
        <taxon>Burkholderiales</taxon>
        <taxon>Comamonadaceae</taxon>
        <taxon>Ramlibacter</taxon>
    </lineage>
</organism>
<dbReference type="EMBL" id="JAEDAO010000001">
    <property type="protein sequence ID" value="MBK0392442.1"/>
    <property type="molecule type" value="Genomic_DNA"/>
</dbReference>
<dbReference type="Proteomes" id="UP000617041">
    <property type="component" value="Unassembled WGS sequence"/>
</dbReference>
<evidence type="ECO:0000313" key="2">
    <source>
        <dbReference type="Proteomes" id="UP000617041"/>
    </source>
</evidence>
<sequence>MATLRKRFDVTAAPAAAWDALADFGALHQRLVPGFVTACELQDGGSVRAITFANGMQARERRVTRDASTHRLVYTVEGGRATHYNAVVEVHDGAAGGSTLVWTVDLLPDPLAPAIDGMMDAGVAAMKKALG</sequence>
<accession>A0A934Q1B1</accession>
<dbReference type="RefSeq" id="WP_200787377.1">
    <property type="nucleotide sequence ID" value="NZ_JAEDAO010000001.1"/>
</dbReference>
<dbReference type="SUPFAM" id="SSF55961">
    <property type="entry name" value="Bet v1-like"/>
    <property type="match status" value="1"/>
</dbReference>
<dbReference type="Gene3D" id="3.30.530.20">
    <property type="match status" value="1"/>
</dbReference>
<dbReference type="InterPro" id="IPR019587">
    <property type="entry name" value="Polyketide_cyclase/dehydratase"/>
</dbReference>
<evidence type="ECO:0000313" key="1">
    <source>
        <dbReference type="EMBL" id="MBK0392442.1"/>
    </source>
</evidence>
<dbReference type="Pfam" id="PF10604">
    <property type="entry name" value="Polyketide_cyc2"/>
    <property type="match status" value="1"/>
</dbReference>
<dbReference type="AlphaFoldDB" id="A0A934Q1B1"/>
<proteinExistence type="predicted"/>
<reference evidence="1" key="1">
    <citation type="submission" date="2020-12" db="EMBL/GenBank/DDBJ databases">
        <title>Ramlibacter sp. nov., isolated from a freshwater alga, Cryptomonas.</title>
        <authorList>
            <person name="Kim H.M."/>
            <person name="Jeon C.O."/>
        </authorList>
    </citation>
    <scope>NUCLEOTIDE SEQUENCE</scope>
    <source>
        <strain evidence="1">CrO1</strain>
    </source>
</reference>
<protein>
    <submittedName>
        <fullName evidence="1">SRPBCC family protein</fullName>
    </submittedName>
</protein>
<dbReference type="InterPro" id="IPR023393">
    <property type="entry name" value="START-like_dom_sf"/>
</dbReference>
<keyword evidence="2" id="KW-1185">Reference proteome</keyword>